<dbReference type="AlphaFoldDB" id="A0A6A4LLB1"/>
<feature type="compositionally biased region" description="Polar residues" evidence="1">
    <location>
        <begin position="21"/>
        <end position="30"/>
    </location>
</feature>
<reference evidence="2 3" key="1">
    <citation type="journal article" date="2019" name="Genome Biol. Evol.">
        <title>The Rhododendron genome and chromosomal organization provide insight into shared whole-genome duplications across the heath family (Ericaceae).</title>
        <authorList>
            <person name="Soza V.L."/>
            <person name="Lindsley D."/>
            <person name="Waalkes A."/>
            <person name="Ramage E."/>
            <person name="Patwardhan R.P."/>
            <person name="Burton J.N."/>
            <person name="Adey A."/>
            <person name="Kumar A."/>
            <person name="Qiu R."/>
            <person name="Shendure J."/>
            <person name="Hall B."/>
        </authorList>
    </citation>
    <scope>NUCLEOTIDE SEQUENCE [LARGE SCALE GENOMIC DNA]</scope>
    <source>
        <strain evidence="2">RSF 1966-606</strain>
    </source>
</reference>
<sequence>SSTDFSENVADFSGWCPSPLFMSQPSNIRQRSFRHSGKGESSKNTHHSSQSSKIRIQLHEETSA</sequence>
<evidence type="ECO:0000256" key="1">
    <source>
        <dbReference type="SAM" id="MobiDB-lite"/>
    </source>
</evidence>
<accession>A0A6A4LLB1</accession>
<evidence type="ECO:0000313" key="2">
    <source>
        <dbReference type="EMBL" id="KAE9455198.1"/>
    </source>
</evidence>
<feature type="region of interest" description="Disordered" evidence="1">
    <location>
        <begin position="1"/>
        <end position="64"/>
    </location>
</feature>
<keyword evidence="3" id="KW-1185">Reference proteome</keyword>
<dbReference type="EMBL" id="QEFC01001865">
    <property type="protein sequence ID" value="KAE9455198.1"/>
    <property type="molecule type" value="Genomic_DNA"/>
</dbReference>
<gene>
    <name evidence="2" type="ORF">C3L33_12905</name>
</gene>
<comment type="caution">
    <text evidence="2">The sequence shown here is derived from an EMBL/GenBank/DDBJ whole genome shotgun (WGS) entry which is preliminary data.</text>
</comment>
<proteinExistence type="predicted"/>
<protein>
    <submittedName>
        <fullName evidence="2">Uncharacterized protein</fullName>
    </submittedName>
</protein>
<evidence type="ECO:0000313" key="3">
    <source>
        <dbReference type="Proteomes" id="UP000428333"/>
    </source>
</evidence>
<dbReference type="Proteomes" id="UP000428333">
    <property type="component" value="Linkage Group LG07"/>
</dbReference>
<dbReference type="OrthoDB" id="10554181at2759"/>
<name>A0A6A4LLB1_9ERIC</name>
<organism evidence="2 3">
    <name type="scientific">Rhododendron williamsianum</name>
    <dbReference type="NCBI Taxonomy" id="262921"/>
    <lineage>
        <taxon>Eukaryota</taxon>
        <taxon>Viridiplantae</taxon>
        <taxon>Streptophyta</taxon>
        <taxon>Embryophyta</taxon>
        <taxon>Tracheophyta</taxon>
        <taxon>Spermatophyta</taxon>
        <taxon>Magnoliopsida</taxon>
        <taxon>eudicotyledons</taxon>
        <taxon>Gunneridae</taxon>
        <taxon>Pentapetalae</taxon>
        <taxon>asterids</taxon>
        <taxon>Ericales</taxon>
        <taxon>Ericaceae</taxon>
        <taxon>Ericoideae</taxon>
        <taxon>Rhodoreae</taxon>
        <taxon>Rhododendron</taxon>
    </lineage>
</organism>
<feature type="non-terminal residue" evidence="2">
    <location>
        <position position="1"/>
    </location>
</feature>